<accession>A0ABT4F704</accession>
<proteinExistence type="predicted"/>
<sequence length="50" mass="5585">MGREGGRTLRKLVASFSVATKTPIPYWLSLPVAELLEWTEPIQEVTAKRG</sequence>
<dbReference type="EMBL" id="JAMDMJ010000001">
    <property type="protein sequence ID" value="MCY9594286.1"/>
    <property type="molecule type" value="Genomic_DNA"/>
</dbReference>
<reference evidence="1 2" key="1">
    <citation type="submission" date="2022-05" db="EMBL/GenBank/DDBJ databases">
        <title>Genome Sequencing of Bee-Associated Microbes.</title>
        <authorList>
            <person name="Dunlap C."/>
        </authorList>
    </citation>
    <scope>NUCLEOTIDE SEQUENCE [LARGE SCALE GENOMIC DNA]</scope>
    <source>
        <strain evidence="1 2">NRRL B-23120</strain>
    </source>
</reference>
<comment type="caution">
    <text evidence="1">The sequence shown here is derived from an EMBL/GenBank/DDBJ whole genome shotgun (WGS) entry which is preliminary data.</text>
</comment>
<keyword evidence="2" id="KW-1185">Reference proteome</keyword>
<protein>
    <submittedName>
        <fullName evidence="1">Uncharacterized protein</fullName>
    </submittedName>
</protein>
<dbReference type="GeneID" id="95379014"/>
<gene>
    <name evidence="1" type="ORF">M5X16_00635</name>
</gene>
<name>A0ABT4F704_9BACL</name>
<dbReference type="Proteomes" id="UP001527202">
    <property type="component" value="Unassembled WGS sequence"/>
</dbReference>
<evidence type="ECO:0000313" key="1">
    <source>
        <dbReference type="EMBL" id="MCY9594286.1"/>
    </source>
</evidence>
<evidence type="ECO:0000313" key="2">
    <source>
        <dbReference type="Proteomes" id="UP001527202"/>
    </source>
</evidence>
<dbReference type="RefSeq" id="WP_156972804.1">
    <property type="nucleotide sequence ID" value="NZ_CP026520.1"/>
</dbReference>
<organism evidence="1 2">
    <name type="scientific">Paenibacillus chitinolyticus</name>
    <dbReference type="NCBI Taxonomy" id="79263"/>
    <lineage>
        <taxon>Bacteria</taxon>
        <taxon>Bacillati</taxon>
        <taxon>Bacillota</taxon>
        <taxon>Bacilli</taxon>
        <taxon>Bacillales</taxon>
        <taxon>Paenibacillaceae</taxon>
        <taxon>Paenibacillus</taxon>
    </lineage>
</organism>